<gene>
    <name evidence="3" type="ORF">ACFO3D_13445</name>
</gene>
<evidence type="ECO:0000313" key="3">
    <source>
        <dbReference type="EMBL" id="MFC4559198.1"/>
    </source>
</evidence>
<sequence>MSRVFGEKIGGLEYKERKGVYGVIFSPDKNKVLTVKTSREHYFLPGGGVEQNESNQKCLQREFLEETGFYVGLDSYIGKASKYFFTLNKEPILNEVIFIQQE</sequence>
<dbReference type="InterPro" id="IPR020084">
    <property type="entry name" value="NUDIX_hydrolase_CS"/>
</dbReference>
<dbReference type="PROSITE" id="PS51462">
    <property type="entry name" value="NUDIX"/>
    <property type="match status" value="1"/>
</dbReference>
<proteinExistence type="predicted"/>
<evidence type="ECO:0000256" key="1">
    <source>
        <dbReference type="ARBA" id="ARBA00022801"/>
    </source>
</evidence>
<dbReference type="Pfam" id="PF00293">
    <property type="entry name" value="NUDIX"/>
    <property type="match status" value="1"/>
</dbReference>
<dbReference type="RefSeq" id="WP_390296851.1">
    <property type="nucleotide sequence ID" value="NZ_JBHSFU010000007.1"/>
</dbReference>
<dbReference type="InterPro" id="IPR015797">
    <property type="entry name" value="NUDIX_hydrolase-like_dom_sf"/>
</dbReference>
<comment type="caution">
    <text evidence="3">The sequence shown here is derived from an EMBL/GenBank/DDBJ whole genome shotgun (WGS) entry which is preliminary data.</text>
</comment>
<evidence type="ECO:0000259" key="2">
    <source>
        <dbReference type="PROSITE" id="PS51462"/>
    </source>
</evidence>
<protein>
    <submittedName>
        <fullName evidence="3">NUDIX domain-containing protein</fullName>
    </submittedName>
</protein>
<name>A0ABV9DNR1_9BACI</name>
<evidence type="ECO:0000313" key="4">
    <source>
        <dbReference type="Proteomes" id="UP001595989"/>
    </source>
</evidence>
<reference evidence="4" key="1">
    <citation type="journal article" date="2019" name="Int. J. Syst. Evol. Microbiol.">
        <title>The Global Catalogue of Microorganisms (GCM) 10K type strain sequencing project: providing services to taxonomists for standard genome sequencing and annotation.</title>
        <authorList>
            <consortium name="The Broad Institute Genomics Platform"/>
            <consortium name="The Broad Institute Genome Sequencing Center for Infectious Disease"/>
            <person name="Wu L."/>
            <person name="Ma J."/>
        </authorList>
    </citation>
    <scope>NUCLEOTIDE SEQUENCE [LARGE SCALE GENOMIC DNA]</scope>
    <source>
        <strain evidence="4">CGMCC 4.7426</strain>
    </source>
</reference>
<accession>A0ABV9DNR1</accession>
<dbReference type="InterPro" id="IPR000086">
    <property type="entry name" value="NUDIX_hydrolase_dom"/>
</dbReference>
<dbReference type="Gene3D" id="3.90.79.10">
    <property type="entry name" value="Nucleoside Triphosphate Pyrophosphohydrolase"/>
    <property type="match status" value="1"/>
</dbReference>
<dbReference type="PROSITE" id="PS00893">
    <property type="entry name" value="NUDIX_BOX"/>
    <property type="match status" value="1"/>
</dbReference>
<dbReference type="Proteomes" id="UP001595989">
    <property type="component" value="Unassembled WGS sequence"/>
</dbReference>
<dbReference type="SUPFAM" id="SSF55811">
    <property type="entry name" value="Nudix"/>
    <property type="match status" value="1"/>
</dbReference>
<dbReference type="EMBL" id="JBHSFU010000007">
    <property type="protein sequence ID" value="MFC4559198.1"/>
    <property type="molecule type" value="Genomic_DNA"/>
</dbReference>
<feature type="domain" description="Nudix hydrolase" evidence="2">
    <location>
        <begin position="15"/>
        <end position="102"/>
    </location>
</feature>
<keyword evidence="1" id="KW-0378">Hydrolase</keyword>
<keyword evidence="4" id="KW-1185">Reference proteome</keyword>
<organism evidence="3 4">
    <name type="scientific">Virgibacillus kekensis</name>
    <dbReference type="NCBI Taxonomy" id="202261"/>
    <lineage>
        <taxon>Bacteria</taxon>
        <taxon>Bacillati</taxon>
        <taxon>Bacillota</taxon>
        <taxon>Bacilli</taxon>
        <taxon>Bacillales</taxon>
        <taxon>Bacillaceae</taxon>
        <taxon>Virgibacillus</taxon>
    </lineage>
</organism>